<accession>A0AAV7V5M7</accession>
<sequence length="184" mass="20351">MQPPPHLTGITAPRQLAACGGPTTPLGWEPGSSLLGPRYLVQGRGRPASRGLRDATPLAPKPLLLSPAWVCSLLHWRWSDRCRPQRPRASRGPARKAAATYPLTGPRPPHNHRTRGRVTPPGPGFSCTRGTQPRRPGGSKPMGHCVEHRWVWSRLRTKWREGRPPGPLRVHEAAAQTVRIHRPQ</sequence>
<proteinExistence type="predicted"/>
<feature type="region of interest" description="Disordered" evidence="1">
    <location>
        <begin position="83"/>
        <end position="142"/>
    </location>
</feature>
<dbReference type="Proteomes" id="UP001066276">
    <property type="component" value="Chromosome 2_1"/>
</dbReference>
<protein>
    <submittedName>
        <fullName evidence="2">Uncharacterized protein</fullName>
    </submittedName>
</protein>
<keyword evidence="3" id="KW-1185">Reference proteome</keyword>
<dbReference type="AlphaFoldDB" id="A0AAV7V5M7"/>
<reference evidence="2" key="1">
    <citation type="journal article" date="2022" name="bioRxiv">
        <title>Sequencing and chromosome-scale assembly of the giantPleurodeles waltlgenome.</title>
        <authorList>
            <person name="Brown T."/>
            <person name="Elewa A."/>
            <person name="Iarovenko S."/>
            <person name="Subramanian E."/>
            <person name="Araus A.J."/>
            <person name="Petzold A."/>
            <person name="Susuki M."/>
            <person name="Suzuki K.-i.T."/>
            <person name="Hayashi T."/>
            <person name="Toyoda A."/>
            <person name="Oliveira C."/>
            <person name="Osipova E."/>
            <person name="Leigh N.D."/>
            <person name="Simon A."/>
            <person name="Yun M.H."/>
        </authorList>
    </citation>
    <scope>NUCLEOTIDE SEQUENCE</scope>
    <source>
        <strain evidence="2">20211129_DDA</strain>
        <tissue evidence="2">Liver</tissue>
    </source>
</reference>
<organism evidence="2 3">
    <name type="scientific">Pleurodeles waltl</name>
    <name type="common">Iberian ribbed newt</name>
    <dbReference type="NCBI Taxonomy" id="8319"/>
    <lineage>
        <taxon>Eukaryota</taxon>
        <taxon>Metazoa</taxon>
        <taxon>Chordata</taxon>
        <taxon>Craniata</taxon>
        <taxon>Vertebrata</taxon>
        <taxon>Euteleostomi</taxon>
        <taxon>Amphibia</taxon>
        <taxon>Batrachia</taxon>
        <taxon>Caudata</taxon>
        <taxon>Salamandroidea</taxon>
        <taxon>Salamandridae</taxon>
        <taxon>Pleurodelinae</taxon>
        <taxon>Pleurodeles</taxon>
    </lineage>
</organism>
<name>A0AAV7V5M7_PLEWA</name>
<gene>
    <name evidence="2" type="ORF">NDU88_000653</name>
</gene>
<dbReference type="EMBL" id="JANPWB010000003">
    <property type="protein sequence ID" value="KAJ1196789.1"/>
    <property type="molecule type" value="Genomic_DNA"/>
</dbReference>
<evidence type="ECO:0000313" key="3">
    <source>
        <dbReference type="Proteomes" id="UP001066276"/>
    </source>
</evidence>
<comment type="caution">
    <text evidence="2">The sequence shown here is derived from an EMBL/GenBank/DDBJ whole genome shotgun (WGS) entry which is preliminary data.</text>
</comment>
<evidence type="ECO:0000313" key="2">
    <source>
        <dbReference type="EMBL" id="KAJ1196789.1"/>
    </source>
</evidence>
<evidence type="ECO:0000256" key="1">
    <source>
        <dbReference type="SAM" id="MobiDB-lite"/>
    </source>
</evidence>